<dbReference type="GO" id="GO:0030425">
    <property type="term" value="C:dendrite"/>
    <property type="evidence" value="ECO:0007669"/>
    <property type="project" value="TreeGrafter"/>
</dbReference>
<accession>A0AAN8JTA4</accession>
<comment type="similarity">
    <text evidence="9">Belongs to the G-protein coupled receptor 1 family.</text>
</comment>
<dbReference type="GO" id="GO:0016907">
    <property type="term" value="F:G protein-coupled acetylcholine receptor activity"/>
    <property type="evidence" value="ECO:0007669"/>
    <property type="project" value="TreeGrafter"/>
</dbReference>
<evidence type="ECO:0000256" key="3">
    <source>
        <dbReference type="ARBA" id="ARBA00022692"/>
    </source>
</evidence>
<feature type="transmembrane region" description="Helical" evidence="10">
    <location>
        <begin position="20"/>
        <end position="43"/>
    </location>
</feature>
<organism evidence="12 13">
    <name type="scientific">Patella caerulea</name>
    <name type="common">Rayed Mediterranean limpet</name>
    <dbReference type="NCBI Taxonomy" id="87958"/>
    <lineage>
        <taxon>Eukaryota</taxon>
        <taxon>Metazoa</taxon>
        <taxon>Spiralia</taxon>
        <taxon>Lophotrochozoa</taxon>
        <taxon>Mollusca</taxon>
        <taxon>Gastropoda</taxon>
        <taxon>Patellogastropoda</taxon>
        <taxon>Patelloidea</taxon>
        <taxon>Patellidae</taxon>
        <taxon>Patella</taxon>
    </lineage>
</organism>
<dbReference type="AlphaFoldDB" id="A0AAN8JTA4"/>
<dbReference type="Gene3D" id="1.20.1070.10">
    <property type="entry name" value="Rhodopsin 7-helix transmembrane proteins"/>
    <property type="match status" value="1"/>
</dbReference>
<dbReference type="GO" id="GO:0005886">
    <property type="term" value="C:plasma membrane"/>
    <property type="evidence" value="ECO:0007669"/>
    <property type="project" value="UniProtKB-SubCell"/>
</dbReference>
<feature type="transmembrane region" description="Helical" evidence="10">
    <location>
        <begin position="266"/>
        <end position="289"/>
    </location>
</feature>
<evidence type="ECO:0000256" key="10">
    <source>
        <dbReference type="SAM" id="Phobius"/>
    </source>
</evidence>
<comment type="subcellular location">
    <subcellularLocation>
        <location evidence="1">Cell membrane</location>
        <topology evidence="1">Multi-pass membrane protein</topology>
    </subcellularLocation>
</comment>
<gene>
    <name evidence="12" type="ORF">SNE40_011947</name>
</gene>
<keyword evidence="7 9" id="KW-0675">Receptor</keyword>
<evidence type="ECO:0000256" key="5">
    <source>
        <dbReference type="ARBA" id="ARBA00023040"/>
    </source>
</evidence>
<sequence length="339" mass="38237">MSNYTVDAPAFVFPIGTTVIIGVISSLLALFTAGSNLLVLITFAKNESLRVFNDYFILNLACADFIIGFICIPPYIPYLLTGVWSAGRAFCKLWLVLDYVTPAASTLCMCVISIDRYCLVVYPLVYKARQNRKVHLMMMLIPWIITFLVYCPAIVLWEIVSGVDDLPETVCRIPFYNNLPYLMLGAFVEFVIPLFIIATLNVIIFLNIRRRAKVGTMGSIKPQVATITLPSGSSMPTLAVNQNIRPTPSKPIQREVSRDRKAAKALFILVFCFVVCWMPFEVMSMLSSVWPSAINPVLFEVGFWILWCNSALNPILYPFLHPRMRKAFLKLIRSNCSCK</sequence>
<dbReference type="PRINTS" id="PR00237">
    <property type="entry name" value="GPCRRHODOPSN"/>
</dbReference>
<evidence type="ECO:0000256" key="4">
    <source>
        <dbReference type="ARBA" id="ARBA00022989"/>
    </source>
</evidence>
<dbReference type="PROSITE" id="PS50262">
    <property type="entry name" value="G_PROTEIN_RECEP_F1_2"/>
    <property type="match status" value="1"/>
</dbReference>
<keyword evidence="2" id="KW-1003">Cell membrane</keyword>
<reference evidence="12 13" key="1">
    <citation type="submission" date="2024-01" db="EMBL/GenBank/DDBJ databases">
        <title>The genome of the rayed Mediterranean limpet Patella caerulea (Linnaeus, 1758).</title>
        <authorList>
            <person name="Anh-Thu Weber A."/>
            <person name="Halstead-Nussloch G."/>
        </authorList>
    </citation>
    <scope>NUCLEOTIDE SEQUENCE [LARGE SCALE GENOMIC DNA]</scope>
    <source>
        <strain evidence="12">AATW-2023a</strain>
        <tissue evidence="12">Whole specimen</tissue>
    </source>
</reference>
<evidence type="ECO:0000313" key="13">
    <source>
        <dbReference type="Proteomes" id="UP001347796"/>
    </source>
</evidence>
<dbReference type="SUPFAM" id="SSF81321">
    <property type="entry name" value="Family A G protein-coupled receptor-like"/>
    <property type="match status" value="1"/>
</dbReference>
<proteinExistence type="inferred from homology"/>
<keyword evidence="3 9" id="KW-0812">Transmembrane</keyword>
<protein>
    <recommendedName>
        <fullName evidence="11">G-protein coupled receptors family 1 profile domain-containing protein</fullName>
    </recommendedName>
</protein>
<evidence type="ECO:0000256" key="6">
    <source>
        <dbReference type="ARBA" id="ARBA00023136"/>
    </source>
</evidence>
<feature type="transmembrane region" description="Helical" evidence="10">
    <location>
        <begin position="103"/>
        <end position="125"/>
    </location>
</feature>
<evidence type="ECO:0000256" key="7">
    <source>
        <dbReference type="ARBA" id="ARBA00023170"/>
    </source>
</evidence>
<feature type="transmembrane region" description="Helical" evidence="10">
    <location>
        <begin position="301"/>
        <end position="320"/>
    </location>
</feature>
<dbReference type="Proteomes" id="UP001347796">
    <property type="component" value="Unassembled WGS sequence"/>
</dbReference>
<keyword evidence="13" id="KW-1185">Reference proteome</keyword>
<keyword evidence="4 10" id="KW-1133">Transmembrane helix</keyword>
<dbReference type="SMART" id="SM01381">
    <property type="entry name" value="7TM_GPCR_Srsx"/>
    <property type="match status" value="1"/>
</dbReference>
<dbReference type="PANTHER" id="PTHR24247:SF195">
    <property type="entry name" value="G-PROTEIN COUPLED RECEPTORS FAMILY 1 PROFILE DOMAIN-CONTAINING PROTEIN"/>
    <property type="match status" value="1"/>
</dbReference>
<feature type="transmembrane region" description="Helical" evidence="10">
    <location>
        <begin position="137"/>
        <end position="160"/>
    </location>
</feature>
<dbReference type="GO" id="GO:0007187">
    <property type="term" value="P:G protein-coupled receptor signaling pathway, coupled to cyclic nucleotide second messenger"/>
    <property type="evidence" value="ECO:0007669"/>
    <property type="project" value="TreeGrafter"/>
</dbReference>
<name>A0AAN8JTA4_PATCE</name>
<dbReference type="EMBL" id="JAZGQO010000008">
    <property type="protein sequence ID" value="KAK6179633.1"/>
    <property type="molecule type" value="Genomic_DNA"/>
</dbReference>
<dbReference type="GO" id="GO:0004993">
    <property type="term" value="F:G protein-coupled serotonin receptor activity"/>
    <property type="evidence" value="ECO:0007669"/>
    <property type="project" value="TreeGrafter"/>
</dbReference>
<dbReference type="GO" id="GO:0045202">
    <property type="term" value="C:synapse"/>
    <property type="evidence" value="ECO:0007669"/>
    <property type="project" value="TreeGrafter"/>
</dbReference>
<evidence type="ECO:0000313" key="12">
    <source>
        <dbReference type="EMBL" id="KAK6179633.1"/>
    </source>
</evidence>
<dbReference type="GO" id="GO:0007197">
    <property type="term" value="P:adenylate cyclase-inhibiting G protein-coupled acetylcholine receptor signaling pathway"/>
    <property type="evidence" value="ECO:0007669"/>
    <property type="project" value="TreeGrafter"/>
</dbReference>
<evidence type="ECO:0000256" key="1">
    <source>
        <dbReference type="ARBA" id="ARBA00004651"/>
    </source>
</evidence>
<evidence type="ECO:0000256" key="8">
    <source>
        <dbReference type="ARBA" id="ARBA00023224"/>
    </source>
</evidence>
<feature type="domain" description="G-protein coupled receptors family 1 profile" evidence="11">
    <location>
        <begin position="35"/>
        <end position="317"/>
    </location>
</feature>
<keyword evidence="8 9" id="KW-0807">Transducer</keyword>
<feature type="transmembrane region" description="Helical" evidence="10">
    <location>
        <begin position="55"/>
        <end position="76"/>
    </location>
</feature>
<feature type="transmembrane region" description="Helical" evidence="10">
    <location>
        <begin position="180"/>
        <end position="208"/>
    </location>
</feature>
<comment type="caution">
    <text evidence="12">The sequence shown here is derived from an EMBL/GenBank/DDBJ whole genome shotgun (WGS) entry which is preliminary data.</text>
</comment>
<evidence type="ECO:0000256" key="9">
    <source>
        <dbReference type="RuleBase" id="RU000688"/>
    </source>
</evidence>
<evidence type="ECO:0000256" key="2">
    <source>
        <dbReference type="ARBA" id="ARBA00022475"/>
    </source>
</evidence>
<evidence type="ECO:0000259" key="11">
    <source>
        <dbReference type="PROSITE" id="PS50262"/>
    </source>
</evidence>
<dbReference type="Pfam" id="PF00001">
    <property type="entry name" value="7tm_1"/>
    <property type="match status" value="1"/>
</dbReference>
<keyword evidence="5 9" id="KW-0297">G-protein coupled receptor</keyword>
<keyword evidence="6 10" id="KW-0472">Membrane</keyword>
<dbReference type="InterPro" id="IPR000276">
    <property type="entry name" value="GPCR_Rhodpsn"/>
</dbReference>
<dbReference type="InterPro" id="IPR017452">
    <property type="entry name" value="GPCR_Rhodpsn_7TM"/>
</dbReference>
<dbReference type="PROSITE" id="PS00237">
    <property type="entry name" value="G_PROTEIN_RECEP_F1_1"/>
    <property type="match status" value="1"/>
</dbReference>
<dbReference type="PANTHER" id="PTHR24247">
    <property type="entry name" value="5-HYDROXYTRYPTAMINE RECEPTOR"/>
    <property type="match status" value="1"/>
</dbReference>